<keyword evidence="3" id="KW-1185">Reference proteome</keyword>
<protein>
    <submittedName>
        <fullName evidence="2">Uncharacterized protein</fullName>
    </submittedName>
</protein>
<sequence>MEDFPSSLYHLLSEVGILGLRYVEAHDKELIDTQAELDNIRELYNKVKEENEIINEQQEVLIECLAMMETKVEKCRAKLSTKKEKYIIA</sequence>
<dbReference type="Proteomes" id="UP001358586">
    <property type="component" value="Chromosome 4"/>
</dbReference>
<evidence type="ECO:0000256" key="1">
    <source>
        <dbReference type="SAM" id="Coils"/>
    </source>
</evidence>
<evidence type="ECO:0000313" key="2">
    <source>
        <dbReference type="EMBL" id="KAK5836477.1"/>
    </source>
</evidence>
<evidence type="ECO:0000313" key="3">
    <source>
        <dbReference type="Proteomes" id="UP001358586"/>
    </source>
</evidence>
<dbReference type="EMBL" id="JARKNE010000004">
    <property type="protein sequence ID" value="KAK5836477.1"/>
    <property type="molecule type" value="Genomic_DNA"/>
</dbReference>
<keyword evidence="1" id="KW-0175">Coiled coil</keyword>
<reference evidence="2 3" key="1">
    <citation type="submission" date="2023-03" db="EMBL/GenBank/DDBJ databases">
        <title>WGS of Gossypium arboreum.</title>
        <authorList>
            <person name="Yu D."/>
        </authorList>
    </citation>
    <scope>NUCLEOTIDE SEQUENCE [LARGE SCALE GENOMIC DNA]</scope>
    <source>
        <tissue evidence="2">Leaf</tissue>
    </source>
</reference>
<gene>
    <name evidence="2" type="ORF">PVK06_012268</name>
</gene>
<proteinExistence type="predicted"/>
<name>A0ABR0QBQ3_GOSAR</name>
<accession>A0ABR0QBQ3</accession>
<organism evidence="2 3">
    <name type="scientific">Gossypium arboreum</name>
    <name type="common">Tree cotton</name>
    <name type="synonym">Gossypium nanking</name>
    <dbReference type="NCBI Taxonomy" id="29729"/>
    <lineage>
        <taxon>Eukaryota</taxon>
        <taxon>Viridiplantae</taxon>
        <taxon>Streptophyta</taxon>
        <taxon>Embryophyta</taxon>
        <taxon>Tracheophyta</taxon>
        <taxon>Spermatophyta</taxon>
        <taxon>Magnoliopsida</taxon>
        <taxon>eudicotyledons</taxon>
        <taxon>Gunneridae</taxon>
        <taxon>Pentapetalae</taxon>
        <taxon>rosids</taxon>
        <taxon>malvids</taxon>
        <taxon>Malvales</taxon>
        <taxon>Malvaceae</taxon>
        <taxon>Malvoideae</taxon>
        <taxon>Gossypium</taxon>
    </lineage>
</organism>
<feature type="coiled-coil region" evidence="1">
    <location>
        <begin position="23"/>
        <end position="85"/>
    </location>
</feature>
<comment type="caution">
    <text evidence="2">The sequence shown here is derived from an EMBL/GenBank/DDBJ whole genome shotgun (WGS) entry which is preliminary data.</text>
</comment>